<dbReference type="RefSeq" id="WP_089530748.1">
    <property type="nucleotide sequence ID" value="NZ_CP022437.1"/>
</dbReference>
<reference evidence="4 5" key="1">
    <citation type="journal article" date="2003" name="Int. J. Syst. Evol. Microbiol.">
        <title>Virgibacillus carmonensis sp. nov., Virgibacillus necropolis sp. nov. and Virgibacillus picturae sp. nov., three novel species isolated from deteriorated mural paintings, transfer of the species of the genus salibacillus to Virgibacillus, as Virgibacillus marismortui comb. nov. and Virgibacillus salexigens comb. nov., and emended description of the genus Virgibacillus.</title>
        <authorList>
            <person name="Heyrman J."/>
            <person name="Logan N.A."/>
            <person name="Busse H.J."/>
            <person name="Balcaen A."/>
            <person name="Lebbe L."/>
            <person name="Rodriguez-Diaz M."/>
            <person name="Swings J."/>
            <person name="De Vos P."/>
        </authorList>
    </citation>
    <scope>NUCLEOTIDE SEQUENCE [LARGE SCALE GENOMIC DNA]</scope>
    <source>
        <strain evidence="4 5">LMG 19488</strain>
    </source>
</reference>
<dbReference type="EMBL" id="CP022437">
    <property type="protein sequence ID" value="ASN04178.1"/>
    <property type="molecule type" value="Genomic_DNA"/>
</dbReference>
<evidence type="ECO:0000256" key="1">
    <source>
        <dbReference type="ARBA" id="ARBA00006285"/>
    </source>
</evidence>
<accession>A0A221M954</accession>
<proteinExistence type="inferred from homology"/>
<dbReference type="Proteomes" id="UP000204391">
    <property type="component" value="Chromosome"/>
</dbReference>
<protein>
    <submittedName>
        <fullName evidence="4">Glycoside hydrolase</fullName>
    </submittedName>
</protein>
<dbReference type="KEGG" id="vne:CFK40_03730"/>
<evidence type="ECO:0000313" key="5">
    <source>
        <dbReference type="Proteomes" id="UP000204391"/>
    </source>
</evidence>
<dbReference type="SUPFAM" id="SSF51445">
    <property type="entry name" value="(Trans)glycosidases"/>
    <property type="match status" value="1"/>
</dbReference>
<keyword evidence="5" id="KW-1185">Reference proteome</keyword>
<dbReference type="GO" id="GO:0005975">
    <property type="term" value="P:carbohydrate metabolic process"/>
    <property type="evidence" value="ECO:0007669"/>
    <property type="project" value="InterPro"/>
</dbReference>
<dbReference type="AlphaFoldDB" id="A0A221M954"/>
<dbReference type="InterPro" id="IPR017853">
    <property type="entry name" value="GH"/>
</dbReference>
<organism evidence="4 5">
    <name type="scientific">Virgibacillus necropolis</name>
    <dbReference type="NCBI Taxonomy" id="163877"/>
    <lineage>
        <taxon>Bacteria</taxon>
        <taxon>Bacillati</taxon>
        <taxon>Bacillota</taxon>
        <taxon>Bacilli</taxon>
        <taxon>Bacillales</taxon>
        <taxon>Bacillaceae</taxon>
        <taxon>Virgibacillus</taxon>
    </lineage>
</organism>
<evidence type="ECO:0000256" key="2">
    <source>
        <dbReference type="ARBA" id="ARBA00022801"/>
    </source>
</evidence>
<comment type="similarity">
    <text evidence="1">Belongs to the glycosyl hydrolase 20 family.</text>
</comment>
<name>A0A221M954_9BACI</name>
<dbReference type="InterPro" id="IPR038901">
    <property type="entry name" value="HEXDC-like"/>
</dbReference>
<keyword evidence="2 4" id="KW-0378">Hydrolase</keyword>
<dbReference type="InterPro" id="IPR015883">
    <property type="entry name" value="Glyco_hydro_20_cat"/>
</dbReference>
<dbReference type="GO" id="GO:0004563">
    <property type="term" value="F:beta-N-acetylhexosaminidase activity"/>
    <property type="evidence" value="ECO:0007669"/>
    <property type="project" value="UniProtKB-ARBA"/>
</dbReference>
<evidence type="ECO:0000259" key="3">
    <source>
        <dbReference type="Pfam" id="PF00728"/>
    </source>
</evidence>
<dbReference type="PANTHER" id="PTHR21040:SF8">
    <property type="entry name" value="BCDNA.GH04120"/>
    <property type="match status" value="1"/>
</dbReference>
<dbReference type="Pfam" id="PF00728">
    <property type="entry name" value="Glyco_hydro_20"/>
    <property type="match status" value="1"/>
</dbReference>
<dbReference type="PANTHER" id="PTHR21040">
    <property type="entry name" value="BCDNA.GH04120"/>
    <property type="match status" value="1"/>
</dbReference>
<dbReference type="OrthoDB" id="9810898at2"/>
<sequence>MNVTEPVRAFHLRFGSHDLVEPLKEFIEKVLAPKGINHLLLECNTSFVFNSHPEVTGGTLTKQDARELALVCKNNGIRLIPLFQCLGHQGWGGSRNSILKAYPEFDETPHVPLDAEWPEIFCRSWCPEHPDVNQLIFDLMDELIDAFETDAFHVGMDEVFEIASDKCPRCKGKDRADLFAKVVNEMYEHLVKKRGLEMFMWADRLNDSEKMGYDEWDGDTFGTFKAIDSIPKDIIMIDWHYDKLDAYPSIGNFIEKGFTVIPACWFKTDAAVDLLEESNRQAKELGAEGKMPGMVMTSWNGWNKESFKKFVNMPPNEFGRNEKLEELNELYRTVDVITEKLKSKG</sequence>
<gene>
    <name evidence="4" type="ORF">CFK40_03730</name>
</gene>
<dbReference type="Gene3D" id="3.20.20.80">
    <property type="entry name" value="Glycosidases"/>
    <property type="match status" value="1"/>
</dbReference>
<evidence type="ECO:0000313" key="4">
    <source>
        <dbReference type="EMBL" id="ASN04178.1"/>
    </source>
</evidence>
<feature type="domain" description="Glycoside hydrolase family 20 catalytic" evidence="3">
    <location>
        <begin position="54"/>
        <end position="261"/>
    </location>
</feature>